<sequence length="571" mass="63039">MPIRTGYVVASARGGLVNPNISGDVGAFEFEGWLPRTWVVGGQPGLDAGSPLRNLPIRPAATTRAGYAVASYLQDFYFRIHVYPRLLELGNLVTQQVRQVAVWNAWPDSSRQLIDTPVIGGSGITVTGPAPLPLSFRPLQERIFDVVVNTAGAPVIDAILTFEFAGLDGIPVTITGRRLQAWALPADWGSNIEEELSWLTQIQQAVDGSEDSEALREAPRRQWEFDVVADRRERRIIENAVYDWAARIWAMPVMPDRSELAADLPAASEAIALDHAHLDYVAGGLAMLWGDLQRYELVEIATTEPGVLGLARPTLQPWPAGTRVYPCRAARLAEAPTWRRRSDQVITSRVRFEASEPCDWPAVAPPAMYLGYPVLEWRADESDDPTASSLRAVEILDGDVGLVSIDDITGRAWAQQSHDFTLAGRSERSAHRSYLYWLAGRYQRLWVPTFADDVQQLELLTSGVSTLFVAAAGITAHLRQQPGRRHLRIERNDGTVHYREVLSSSELDADRELLLIDSPLGADLAPEQVRVISWMALSRQASDRVGITHITDSEGAARSRLSFVTVGAHEP</sequence>
<dbReference type="EMBL" id="BMME01000001">
    <property type="protein sequence ID" value="GGK08531.1"/>
    <property type="molecule type" value="Genomic_DNA"/>
</dbReference>
<comment type="caution">
    <text evidence="1">The sequence shown here is derived from an EMBL/GenBank/DDBJ whole genome shotgun (WGS) entry which is preliminary data.</text>
</comment>
<reference evidence="2" key="1">
    <citation type="journal article" date="2019" name="Int. J. Syst. Evol. Microbiol.">
        <title>The Global Catalogue of Microorganisms (GCM) 10K type strain sequencing project: providing services to taxonomists for standard genome sequencing and annotation.</title>
        <authorList>
            <consortium name="The Broad Institute Genomics Platform"/>
            <consortium name="The Broad Institute Genome Sequencing Center for Infectious Disease"/>
            <person name="Wu L."/>
            <person name="Ma J."/>
        </authorList>
    </citation>
    <scope>NUCLEOTIDE SEQUENCE [LARGE SCALE GENOMIC DNA]</scope>
    <source>
        <strain evidence="2">CGMCC 1.8985</strain>
    </source>
</reference>
<proteinExistence type="predicted"/>
<evidence type="ECO:0000313" key="2">
    <source>
        <dbReference type="Proteomes" id="UP000599009"/>
    </source>
</evidence>
<accession>A0ABQ2EF54</accession>
<protein>
    <recommendedName>
        <fullName evidence="3">Phage tail protein</fullName>
    </recommendedName>
</protein>
<name>A0ABQ2EF54_9GAMM</name>
<keyword evidence="2" id="KW-1185">Reference proteome</keyword>
<dbReference type="Proteomes" id="UP000599009">
    <property type="component" value="Unassembled WGS sequence"/>
</dbReference>
<evidence type="ECO:0008006" key="3">
    <source>
        <dbReference type="Google" id="ProtNLM"/>
    </source>
</evidence>
<evidence type="ECO:0000313" key="1">
    <source>
        <dbReference type="EMBL" id="GGK08531.1"/>
    </source>
</evidence>
<organism evidence="1 2">
    <name type="scientific">Luteimonas terricola</name>
    <dbReference type="NCBI Taxonomy" id="645597"/>
    <lineage>
        <taxon>Bacteria</taxon>
        <taxon>Pseudomonadati</taxon>
        <taxon>Pseudomonadota</taxon>
        <taxon>Gammaproteobacteria</taxon>
        <taxon>Lysobacterales</taxon>
        <taxon>Lysobacteraceae</taxon>
        <taxon>Luteimonas</taxon>
    </lineage>
</organism>
<gene>
    <name evidence="1" type="ORF">GCM10011394_17390</name>
</gene>